<dbReference type="AlphaFoldDB" id="A0A024HD70"/>
<dbReference type="HOGENOM" id="CLU_1229025_0_0_6"/>
<keyword evidence="3" id="KW-1185">Reference proteome</keyword>
<dbReference type="PATRIC" id="fig|1301098.3.peg.1104"/>
<dbReference type="InterPro" id="IPR037257">
    <property type="entry name" value="T2SS_E_N_sf"/>
</dbReference>
<dbReference type="RefSeq" id="WP_043256955.1">
    <property type="nucleotide sequence ID" value="NZ_HG322950.1"/>
</dbReference>
<protein>
    <recommendedName>
        <fullName evidence="4">Bacteriophage N4 adsorption protein B</fullName>
    </recommendedName>
</protein>
<reference evidence="2 3" key="2">
    <citation type="submission" date="2014-05" db="EMBL/GenBank/DDBJ databases">
        <title>Genome sequence of the 3-chlorobenzoate degrading bacterium Pseudomonas knackmussii B13 shows multiple evidence for horizontal gene transfer.</title>
        <authorList>
            <person name="Miyazaki R."/>
            <person name="Bertelli C."/>
            <person name="Falquet L."/>
            <person name="Robinson-Rechavi M."/>
            <person name="Gharib W."/>
            <person name="Roy S."/>
            <person name="Van der Meer J.R."/>
        </authorList>
    </citation>
    <scope>NUCLEOTIDE SEQUENCE [LARGE SCALE GENOMIC DNA]</scope>
    <source>
        <strain evidence="2 3">B13</strain>
    </source>
</reference>
<reference evidence="2 3" key="1">
    <citation type="submission" date="2013-03" db="EMBL/GenBank/DDBJ databases">
        <authorList>
            <person name="Linke B."/>
        </authorList>
    </citation>
    <scope>NUCLEOTIDE SEQUENCE [LARGE SCALE GENOMIC DNA]</scope>
    <source>
        <strain evidence="2 3">B13</strain>
    </source>
</reference>
<dbReference type="OrthoDB" id="8750002at2"/>
<evidence type="ECO:0000313" key="2">
    <source>
        <dbReference type="EMBL" id="CDF82457.1"/>
    </source>
</evidence>
<name>A0A024HD70_PSEKB</name>
<dbReference type="eggNOG" id="COG2804">
    <property type="taxonomic scope" value="Bacteria"/>
</dbReference>
<dbReference type="Proteomes" id="UP000025241">
    <property type="component" value="Chromosome I"/>
</dbReference>
<dbReference type="EMBL" id="HG322950">
    <property type="protein sequence ID" value="CDF82457.1"/>
    <property type="molecule type" value="Genomic_DNA"/>
</dbReference>
<evidence type="ECO:0000313" key="3">
    <source>
        <dbReference type="Proteomes" id="UP000025241"/>
    </source>
</evidence>
<accession>A0A024HD70</accession>
<dbReference type="SUPFAM" id="SSF160246">
    <property type="entry name" value="EspE N-terminal domain-like"/>
    <property type="match status" value="1"/>
</dbReference>
<gene>
    <name evidence="2" type="ORF">PKB_1092</name>
</gene>
<sequence length="226" mass="24433">MPNTQNSRLGQILINKGLISSAQLDQAVQLQLRNGLRLGETLVSQGWISERQLNRALKKQNNLRLAATLVAALLAPFQMASADIQRQQLPASYTRQESPKGLRPMSDGEMSDVSAQGFDETLQGLFVSAEKGDGVGTVKQLARLVMPVLDSLQAETSMKDVVYDTDHMASSVSPDGSINLRLPSSIGEMHFDNIRVAGAPQSQSMGNLSLQNIDLSGASLRVSLHH</sequence>
<dbReference type="STRING" id="1301098.PKB_1092"/>
<proteinExistence type="predicted"/>
<organism evidence="2 3">
    <name type="scientific">Pseudomonas knackmussii (strain DSM 6978 / CCUG 54928 / LMG 23759 / B13)</name>
    <dbReference type="NCBI Taxonomy" id="1301098"/>
    <lineage>
        <taxon>Bacteria</taxon>
        <taxon>Pseudomonadati</taxon>
        <taxon>Pseudomonadota</taxon>
        <taxon>Gammaproteobacteria</taxon>
        <taxon>Pseudomonadales</taxon>
        <taxon>Pseudomonadaceae</taxon>
        <taxon>Pseudomonas</taxon>
    </lineage>
</organism>
<feature type="region of interest" description="Disordered" evidence="1">
    <location>
        <begin position="88"/>
        <end position="110"/>
    </location>
</feature>
<evidence type="ECO:0000256" key="1">
    <source>
        <dbReference type="SAM" id="MobiDB-lite"/>
    </source>
</evidence>
<evidence type="ECO:0008006" key="4">
    <source>
        <dbReference type="Google" id="ProtNLM"/>
    </source>
</evidence>
<dbReference type="KEGG" id="pkc:PKB_1092"/>